<feature type="transmembrane region" description="Helical" evidence="14">
    <location>
        <begin position="132"/>
        <end position="151"/>
    </location>
</feature>
<reference evidence="15" key="1">
    <citation type="journal article" date="2006" name="Zool. Scr.">
        <title>A mitogenomic study on the phylogenetic position of snakes.</title>
        <authorList>
            <person name="Douglas D."/>
            <person name="Janke A."/>
            <person name="Arnason U."/>
        </authorList>
    </citation>
    <scope>NUCLEOTIDE SEQUENCE</scope>
</reference>
<evidence type="ECO:0000256" key="9">
    <source>
        <dbReference type="ARBA" id="ARBA00023136"/>
    </source>
</evidence>
<comment type="similarity">
    <text evidence="2">Belongs to the ATPase A chain family.</text>
</comment>
<evidence type="ECO:0000256" key="5">
    <source>
        <dbReference type="ARBA" id="ARBA00022692"/>
    </source>
</evidence>
<dbReference type="PANTHER" id="PTHR11410">
    <property type="entry name" value="ATP SYNTHASE SUBUNIT A"/>
    <property type="match status" value="1"/>
</dbReference>
<evidence type="ECO:0000256" key="12">
    <source>
        <dbReference type="ARBA" id="ARBA00063051"/>
    </source>
</evidence>
<evidence type="ECO:0000256" key="14">
    <source>
        <dbReference type="SAM" id="Phobius"/>
    </source>
</evidence>
<comment type="subunit">
    <text evidence="12">Component of the ATP synthase complex composed at least of ATP5F1A/subunit alpha, ATP5F1B/subunit beta, ATP5MC1/subunit c (homooctomer), MT-ATP6/subunit a, MT-ATP8/subunit 8, ATP5ME/subunit e, ATP5MF/subunit f, ATP5MG/subunit g, ATP5MK/subunit k, ATP5MJ/subunit j, ATP5F1C/subunit gamma, ATP5F1D/subunit delta, ATP5F1E/subunit epsilon, ATP5PF/subunit F6, ATP5PB/subunit b, ATP5PD/subunit d, ATP5PO/subunit OSCP. ATP synthase complex consists of a soluble F(1) head domain (subunits alpha(3) and beta(3)) - the catalytic core - and a membrane F(0) domain - the membrane proton channel (subunits c, a, 8, e, f, g, k and j). These two domains are linked by a central stalk (subunits gamma, delta, and epsilon) rotating inside the F1 region and a stationary peripheral stalk (subunits F6, b, d, and OSCP). Interacts with DNAJC30; interaction is direct.</text>
</comment>
<dbReference type="GO" id="GO:0005743">
    <property type="term" value="C:mitochondrial inner membrane"/>
    <property type="evidence" value="ECO:0007669"/>
    <property type="project" value="UniProtKB-SubCell"/>
</dbReference>
<dbReference type="InterPro" id="IPR045083">
    <property type="entry name" value="ATP_synth_F0_asu_bact/mt"/>
</dbReference>
<dbReference type="PRINTS" id="PR00123">
    <property type="entry name" value="ATPASEA"/>
</dbReference>
<evidence type="ECO:0000256" key="7">
    <source>
        <dbReference type="ARBA" id="ARBA00022989"/>
    </source>
</evidence>
<feature type="transmembrane region" description="Helical" evidence="14">
    <location>
        <begin position="12"/>
        <end position="32"/>
    </location>
</feature>
<dbReference type="AlphaFoldDB" id="A0PDN3"/>
<accession>A0PDN3</accession>
<dbReference type="PANTHER" id="PTHR11410:SF0">
    <property type="entry name" value="ATP SYNTHASE SUBUNIT A"/>
    <property type="match status" value="1"/>
</dbReference>
<dbReference type="NCBIfam" id="TIGR01131">
    <property type="entry name" value="ATP_synt_6_or_A"/>
    <property type="match status" value="1"/>
</dbReference>
<keyword evidence="15" id="KW-0496">Mitochondrion</keyword>
<protein>
    <recommendedName>
        <fullName evidence="13">ATP synthase subunit a</fullName>
    </recommendedName>
</protein>
<dbReference type="EMBL" id="AM236345">
    <property type="protein sequence ID" value="CAL37013.1"/>
    <property type="molecule type" value="Genomic_DNA"/>
</dbReference>
<keyword evidence="6" id="KW-0375">Hydrogen ion transport</keyword>
<dbReference type="Gene3D" id="1.20.120.220">
    <property type="entry name" value="ATP synthase, F0 complex, subunit A"/>
    <property type="match status" value="1"/>
</dbReference>
<keyword evidence="3" id="KW-0813">Transport</keyword>
<dbReference type="GO" id="GO:0045259">
    <property type="term" value="C:proton-transporting ATP synthase complex"/>
    <property type="evidence" value="ECO:0007669"/>
    <property type="project" value="UniProtKB-KW"/>
</dbReference>
<gene>
    <name evidence="15" type="primary">atp6</name>
</gene>
<evidence type="ECO:0000256" key="3">
    <source>
        <dbReference type="ARBA" id="ARBA00022448"/>
    </source>
</evidence>
<feature type="transmembrane region" description="Helical" evidence="14">
    <location>
        <begin position="102"/>
        <end position="120"/>
    </location>
</feature>
<dbReference type="Pfam" id="PF00119">
    <property type="entry name" value="ATP-synt_A"/>
    <property type="match status" value="1"/>
</dbReference>
<name>A0PDN3_9SAUR</name>
<keyword evidence="4" id="KW-0138">CF(0)</keyword>
<keyword evidence="9 14" id="KW-0472">Membrane</keyword>
<evidence type="ECO:0000256" key="11">
    <source>
        <dbReference type="ARBA" id="ARBA00024169"/>
    </source>
</evidence>
<keyword evidence="7 14" id="KW-1133">Transmembrane helix</keyword>
<keyword evidence="5 14" id="KW-0812">Transmembrane</keyword>
<dbReference type="SUPFAM" id="SSF81336">
    <property type="entry name" value="F1F0 ATP synthase subunit A"/>
    <property type="match status" value="1"/>
</dbReference>
<evidence type="ECO:0000313" key="15">
    <source>
        <dbReference type="EMBL" id="CAL37013.1"/>
    </source>
</evidence>
<evidence type="ECO:0000256" key="1">
    <source>
        <dbReference type="ARBA" id="ARBA00004141"/>
    </source>
</evidence>
<reference evidence="15" key="2">
    <citation type="submission" date="2006-03" db="EMBL/GenBank/DDBJ databases">
        <authorList>
            <person name="Douglas D.A."/>
        </authorList>
    </citation>
    <scope>NUCLEOTIDE SEQUENCE</scope>
</reference>
<evidence type="ECO:0000256" key="10">
    <source>
        <dbReference type="ARBA" id="ARBA00023310"/>
    </source>
</evidence>
<keyword evidence="10" id="KW-0066">ATP synthesis</keyword>
<organism evidence="15">
    <name type="scientific">Gerrhopilus ceylonicus</name>
    <name type="common">Jan's worm snake</name>
    <dbReference type="NCBI Taxonomy" id="3148149"/>
    <lineage>
        <taxon>Eukaryota</taxon>
        <taxon>Metazoa</taxon>
        <taxon>Chordata</taxon>
        <taxon>Craniata</taxon>
        <taxon>Vertebrata</taxon>
        <taxon>Euteleostomi</taxon>
        <taxon>Lepidosauria</taxon>
        <taxon>Squamata</taxon>
        <taxon>Bifurcata</taxon>
        <taxon>Unidentata</taxon>
        <taxon>Episquamata</taxon>
        <taxon>Toxicofera</taxon>
        <taxon>Serpentes</taxon>
        <taxon>Typhlopoidea</taxon>
        <taxon>Gerrhopilidae</taxon>
        <taxon>Gerrhopilus</taxon>
    </lineage>
</organism>
<evidence type="ECO:0000256" key="8">
    <source>
        <dbReference type="ARBA" id="ARBA00023065"/>
    </source>
</evidence>
<dbReference type="InterPro" id="IPR000568">
    <property type="entry name" value="ATP_synth_F0_asu"/>
</dbReference>
<comment type="catalytic activity">
    <reaction evidence="11">
        <text>H(+)(in) = H(+)(out)</text>
        <dbReference type="Rhea" id="RHEA:34979"/>
        <dbReference type="ChEBI" id="CHEBI:15378"/>
    </reaction>
</comment>
<dbReference type="GO" id="GO:0046933">
    <property type="term" value="F:proton-transporting ATP synthase activity, rotational mechanism"/>
    <property type="evidence" value="ECO:0007669"/>
    <property type="project" value="TreeGrafter"/>
</dbReference>
<dbReference type="InterPro" id="IPR035908">
    <property type="entry name" value="F0_ATP_A_sf"/>
</dbReference>
<sequence length="226" mass="25214">MHLNMFDQFKCPNLLIMPTFVLPMLITILFIWNKVNLVGNRLTMLTTWFLEKTSKNLFSQLTPKGQKWAGILMALIMFILMLNLTSLLPYTFSPTSQLSTNMALAIPLWFGTVLLGLMLKPNIATAHLLPEGTPTILAPMLIIIETISLLIRPMALGVRLTANITAGHLLIHMISSTTVELMSLSNLIPTIIFLLLLALTLLEMAVACIQAYVFTLLISLYLEENS</sequence>
<evidence type="ECO:0000256" key="2">
    <source>
        <dbReference type="ARBA" id="ARBA00006810"/>
    </source>
</evidence>
<feature type="transmembrane region" description="Helical" evidence="14">
    <location>
        <begin position="68"/>
        <end position="90"/>
    </location>
</feature>
<dbReference type="CDD" id="cd00310">
    <property type="entry name" value="ATP-synt_Fo_a_6"/>
    <property type="match status" value="1"/>
</dbReference>
<proteinExistence type="inferred from homology"/>
<evidence type="ECO:0000256" key="4">
    <source>
        <dbReference type="ARBA" id="ARBA00022547"/>
    </source>
</evidence>
<dbReference type="InterPro" id="IPR023011">
    <property type="entry name" value="ATP_synth_F0_asu_AS"/>
</dbReference>
<feature type="transmembrane region" description="Helical" evidence="14">
    <location>
        <begin position="191"/>
        <end position="222"/>
    </location>
</feature>
<geneLocation type="mitochondrion" evidence="15"/>
<keyword evidence="8" id="KW-0406">Ion transport</keyword>
<dbReference type="PROSITE" id="PS00449">
    <property type="entry name" value="ATPASE_A"/>
    <property type="match status" value="1"/>
</dbReference>
<evidence type="ECO:0000256" key="13">
    <source>
        <dbReference type="RuleBase" id="RU004450"/>
    </source>
</evidence>
<comment type="subcellular location">
    <subcellularLocation>
        <location evidence="1">Membrane</location>
        <topology evidence="1">Multi-pass membrane protein</topology>
    </subcellularLocation>
    <subcellularLocation>
        <location evidence="13">Mitochondrion inner membrane</location>
        <topology evidence="13">Multi-pass membrane protein</topology>
    </subcellularLocation>
</comment>
<evidence type="ECO:0000256" key="6">
    <source>
        <dbReference type="ARBA" id="ARBA00022781"/>
    </source>
</evidence>